<evidence type="ECO:0000256" key="8">
    <source>
        <dbReference type="SAM" id="Phobius"/>
    </source>
</evidence>
<dbReference type="Pfam" id="PF02535">
    <property type="entry name" value="Zip"/>
    <property type="match status" value="1"/>
</dbReference>
<reference evidence="10" key="1">
    <citation type="submission" date="2016-10" db="EMBL/GenBank/DDBJ databases">
        <authorList>
            <person name="Varghese N."/>
            <person name="Submissions S."/>
        </authorList>
    </citation>
    <scope>NUCLEOTIDE SEQUENCE [LARGE SCALE GENOMIC DNA]</scope>
    <source>
        <strain evidence="10">DSM 17038</strain>
    </source>
</reference>
<name>A0A1I2WDH8_9FIRM</name>
<dbReference type="STRING" id="341036.SAMN05660649_03443"/>
<dbReference type="GO" id="GO:0005886">
    <property type="term" value="C:plasma membrane"/>
    <property type="evidence" value="ECO:0007669"/>
    <property type="project" value="UniProtKB-SubCell"/>
</dbReference>
<dbReference type="PANTHER" id="PTHR11040">
    <property type="entry name" value="ZINC/IRON TRANSPORTER"/>
    <property type="match status" value="1"/>
</dbReference>
<dbReference type="EMBL" id="FOOX01000013">
    <property type="protein sequence ID" value="SFG99410.1"/>
    <property type="molecule type" value="Genomic_DNA"/>
</dbReference>
<dbReference type="Proteomes" id="UP000199337">
    <property type="component" value="Unassembled WGS sequence"/>
</dbReference>
<keyword evidence="7 8" id="KW-0472">Membrane</keyword>
<proteinExistence type="inferred from homology"/>
<dbReference type="GO" id="GO:0005385">
    <property type="term" value="F:zinc ion transmembrane transporter activity"/>
    <property type="evidence" value="ECO:0007669"/>
    <property type="project" value="TreeGrafter"/>
</dbReference>
<keyword evidence="5" id="KW-0862">Zinc</keyword>
<evidence type="ECO:0000256" key="3">
    <source>
        <dbReference type="ARBA" id="ARBA00022475"/>
    </source>
</evidence>
<organism evidence="9 10">
    <name type="scientific">Desulfotruncus arcticus DSM 17038</name>
    <dbReference type="NCBI Taxonomy" id="1121424"/>
    <lineage>
        <taxon>Bacteria</taxon>
        <taxon>Bacillati</taxon>
        <taxon>Bacillota</taxon>
        <taxon>Clostridia</taxon>
        <taxon>Eubacteriales</taxon>
        <taxon>Desulfallaceae</taxon>
        <taxon>Desulfotruncus</taxon>
    </lineage>
</organism>
<evidence type="ECO:0000256" key="6">
    <source>
        <dbReference type="ARBA" id="ARBA00022989"/>
    </source>
</evidence>
<keyword evidence="6 8" id="KW-1133">Transmembrane helix</keyword>
<feature type="transmembrane region" description="Helical" evidence="8">
    <location>
        <begin position="59"/>
        <end position="83"/>
    </location>
</feature>
<keyword evidence="4 8" id="KW-0812">Transmembrane</keyword>
<protein>
    <submittedName>
        <fullName evidence="9">Zinc transporter, ZIP family</fullName>
    </submittedName>
</protein>
<feature type="transmembrane region" description="Helical" evidence="8">
    <location>
        <begin position="218"/>
        <end position="236"/>
    </location>
</feature>
<evidence type="ECO:0000256" key="2">
    <source>
        <dbReference type="ARBA" id="ARBA00006939"/>
    </source>
</evidence>
<sequence length="239" mass="24543">MGEILLQSTVAGLGTCLGAGAVLLFGPMRSGTLSLLLGFASGIMAAVVIIDLLPTSLQYGQPVVCISGFITGFLFVTGMDYSLGKVLPGRRLQQIYLRMGYLIALGIALHDLPEGIAIAAGYSASAVLGPVLVLAIGMHNIPEGMATAAPLKAGGASSSLILALNALVSLITPLGTMLGLFILQVSHEMNALLLALAAGAMIYIILEKLLPASMGNNGFLALTGLLTGFLFMYGIHSLL</sequence>
<evidence type="ECO:0000313" key="10">
    <source>
        <dbReference type="Proteomes" id="UP000199337"/>
    </source>
</evidence>
<feature type="transmembrane region" description="Helical" evidence="8">
    <location>
        <begin position="95"/>
        <end position="110"/>
    </location>
</feature>
<dbReference type="InterPro" id="IPR003689">
    <property type="entry name" value="ZIP"/>
</dbReference>
<accession>A0A1I2WDH8</accession>
<comment type="subcellular location">
    <subcellularLocation>
        <location evidence="1">Cell membrane</location>
        <topology evidence="1">Multi-pass membrane protein</topology>
    </subcellularLocation>
</comment>
<evidence type="ECO:0000313" key="9">
    <source>
        <dbReference type="EMBL" id="SFG99410.1"/>
    </source>
</evidence>
<feature type="transmembrane region" description="Helical" evidence="8">
    <location>
        <begin position="6"/>
        <end position="26"/>
    </location>
</feature>
<evidence type="ECO:0000256" key="7">
    <source>
        <dbReference type="ARBA" id="ARBA00023136"/>
    </source>
</evidence>
<keyword evidence="3" id="KW-1003">Cell membrane</keyword>
<gene>
    <name evidence="9" type="ORF">SAMN05660649_03443</name>
</gene>
<evidence type="ECO:0000256" key="4">
    <source>
        <dbReference type="ARBA" id="ARBA00022692"/>
    </source>
</evidence>
<dbReference type="OrthoDB" id="9787346at2"/>
<dbReference type="PANTHER" id="PTHR11040:SF211">
    <property type="entry name" value="ZINC TRANSPORTER ZIP11"/>
    <property type="match status" value="1"/>
</dbReference>
<keyword evidence="10" id="KW-1185">Reference proteome</keyword>
<feature type="transmembrane region" description="Helical" evidence="8">
    <location>
        <begin position="33"/>
        <end position="53"/>
    </location>
</feature>
<evidence type="ECO:0000256" key="5">
    <source>
        <dbReference type="ARBA" id="ARBA00022833"/>
    </source>
</evidence>
<feature type="transmembrane region" description="Helical" evidence="8">
    <location>
        <begin position="189"/>
        <end position="206"/>
    </location>
</feature>
<feature type="transmembrane region" description="Helical" evidence="8">
    <location>
        <begin position="159"/>
        <end position="183"/>
    </location>
</feature>
<comment type="similarity">
    <text evidence="2">Belongs to the ZIP transporter (TC 2.A.5) family.</text>
</comment>
<feature type="transmembrane region" description="Helical" evidence="8">
    <location>
        <begin position="116"/>
        <end position="138"/>
    </location>
</feature>
<evidence type="ECO:0000256" key="1">
    <source>
        <dbReference type="ARBA" id="ARBA00004651"/>
    </source>
</evidence>
<dbReference type="RefSeq" id="WP_092472589.1">
    <property type="nucleotide sequence ID" value="NZ_FOOX01000013.1"/>
</dbReference>
<dbReference type="AlphaFoldDB" id="A0A1I2WDH8"/>